<reference evidence="1" key="1">
    <citation type="submission" date="2018-02" db="EMBL/GenBank/DDBJ databases">
        <title>Rhizophora mucronata_Transcriptome.</title>
        <authorList>
            <person name="Meera S.P."/>
            <person name="Sreeshan A."/>
            <person name="Augustine A."/>
        </authorList>
    </citation>
    <scope>NUCLEOTIDE SEQUENCE</scope>
    <source>
        <tissue evidence="1">Leaf</tissue>
    </source>
</reference>
<organism evidence="1">
    <name type="scientific">Rhizophora mucronata</name>
    <name type="common">Asiatic mangrove</name>
    <dbReference type="NCBI Taxonomy" id="61149"/>
    <lineage>
        <taxon>Eukaryota</taxon>
        <taxon>Viridiplantae</taxon>
        <taxon>Streptophyta</taxon>
        <taxon>Embryophyta</taxon>
        <taxon>Tracheophyta</taxon>
        <taxon>Spermatophyta</taxon>
        <taxon>Magnoliopsida</taxon>
        <taxon>eudicotyledons</taxon>
        <taxon>Gunneridae</taxon>
        <taxon>Pentapetalae</taxon>
        <taxon>rosids</taxon>
        <taxon>fabids</taxon>
        <taxon>Malpighiales</taxon>
        <taxon>Rhizophoraceae</taxon>
        <taxon>Rhizophora</taxon>
    </lineage>
</organism>
<evidence type="ECO:0000313" key="1">
    <source>
        <dbReference type="EMBL" id="MBX44842.1"/>
    </source>
</evidence>
<sequence>MLIFHHPCSSKSLSIQCNEHFQNADFGQYWTP</sequence>
<accession>A0A2P2NQS4</accession>
<name>A0A2P2NQS4_RHIMU</name>
<protein>
    <submittedName>
        <fullName evidence="1">Uncharacterized protein</fullName>
    </submittedName>
</protein>
<proteinExistence type="predicted"/>
<dbReference type="EMBL" id="GGEC01064358">
    <property type="protein sequence ID" value="MBX44842.1"/>
    <property type="molecule type" value="Transcribed_RNA"/>
</dbReference>
<dbReference type="AlphaFoldDB" id="A0A2P2NQS4"/>